<dbReference type="Proteomes" id="UP000580250">
    <property type="component" value="Unassembled WGS sequence"/>
</dbReference>
<gene>
    <name evidence="3" type="ORF">MENT_LOCUS21579</name>
</gene>
<evidence type="ECO:0000313" key="4">
    <source>
        <dbReference type="Proteomes" id="UP000580250"/>
    </source>
</evidence>
<keyword evidence="2" id="KW-0812">Transmembrane</keyword>
<accession>A0A6V7V5D4</accession>
<protein>
    <submittedName>
        <fullName evidence="3">Uncharacterized protein</fullName>
    </submittedName>
</protein>
<dbReference type="EMBL" id="CAJEWN010000164">
    <property type="protein sequence ID" value="CAD2170195.1"/>
    <property type="molecule type" value="Genomic_DNA"/>
</dbReference>
<keyword evidence="2" id="KW-1133">Transmembrane helix</keyword>
<feature type="region of interest" description="Disordered" evidence="1">
    <location>
        <begin position="114"/>
        <end position="161"/>
    </location>
</feature>
<dbReference type="OrthoDB" id="5785713at2759"/>
<sequence>MRNRINPIKFYILFIIILTALLIIIKIQHGDFRPFYFPLIYDENEGINYTEITRLHNFERIEEVEEVKRKGEEVEKEEKEVNKMTEEELKEKGLIEKMNEEMIRELEGEKSKLEEKNIKNEEEDRKKKMNNDEEKKNMNEEEEKKKEIKGEEEKKKDGVKKEVKVEKINDEVKKRVMIGGIGMIIQMKKEEMREDKGKINNEERIDNEKNNQDHNTSNNFCDGENMAYNVSYRGDSNTPRYFLKGKKFDCSLLSHLKRFNLTDRWNSGIDEGVNKGDKMRISYPHNMTGTPFVLAANFKFYPSLRAIIDGIRRYFIRNIQIIVYDLGGLSDDKFIGWQITRRIHFSKP</sequence>
<keyword evidence="2" id="KW-0472">Membrane</keyword>
<evidence type="ECO:0000313" key="3">
    <source>
        <dbReference type="EMBL" id="CAD2170195.1"/>
    </source>
</evidence>
<comment type="caution">
    <text evidence="3">The sequence shown here is derived from an EMBL/GenBank/DDBJ whole genome shotgun (WGS) entry which is preliminary data.</text>
</comment>
<organism evidence="3 4">
    <name type="scientific">Meloidogyne enterolobii</name>
    <name type="common">Root-knot nematode worm</name>
    <name type="synonym">Meloidogyne mayaguensis</name>
    <dbReference type="NCBI Taxonomy" id="390850"/>
    <lineage>
        <taxon>Eukaryota</taxon>
        <taxon>Metazoa</taxon>
        <taxon>Ecdysozoa</taxon>
        <taxon>Nematoda</taxon>
        <taxon>Chromadorea</taxon>
        <taxon>Rhabditida</taxon>
        <taxon>Tylenchina</taxon>
        <taxon>Tylenchomorpha</taxon>
        <taxon>Tylenchoidea</taxon>
        <taxon>Meloidogynidae</taxon>
        <taxon>Meloidogyninae</taxon>
        <taxon>Meloidogyne</taxon>
    </lineage>
</organism>
<name>A0A6V7V5D4_MELEN</name>
<evidence type="ECO:0000256" key="1">
    <source>
        <dbReference type="SAM" id="MobiDB-lite"/>
    </source>
</evidence>
<feature type="transmembrane region" description="Helical" evidence="2">
    <location>
        <begin position="7"/>
        <end position="25"/>
    </location>
</feature>
<reference evidence="3 4" key="1">
    <citation type="submission" date="2020-08" db="EMBL/GenBank/DDBJ databases">
        <authorList>
            <person name="Koutsovoulos G."/>
            <person name="Danchin GJ E."/>
        </authorList>
    </citation>
    <scope>NUCLEOTIDE SEQUENCE [LARGE SCALE GENOMIC DNA]</scope>
</reference>
<proteinExistence type="predicted"/>
<dbReference type="AlphaFoldDB" id="A0A6V7V5D4"/>
<evidence type="ECO:0000256" key="2">
    <source>
        <dbReference type="SAM" id="Phobius"/>
    </source>
</evidence>